<comment type="caution">
    <text evidence="3">The sequence shown here is derived from an EMBL/GenBank/DDBJ whole genome shotgun (WGS) entry which is preliminary data.</text>
</comment>
<dbReference type="InterPro" id="IPR036291">
    <property type="entry name" value="NAD(P)-bd_dom_sf"/>
</dbReference>
<dbReference type="InParanoid" id="A0A3M0C0B0"/>
<keyword evidence="4" id="KW-1185">Reference proteome</keyword>
<dbReference type="Gene3D" id="3.40.50.720">
    <property type="entry name" value="NAD(P)-binding Rossmann-like Domain"/>
    <property type="match status" value="1"/>
</dbReference>
<dbReference type="Pfam" id="PF00106">
    <property type="entry name" value="adh_short"/>
    <property type="match status" value="1"/>
</dbReference>
<keyword evidence="2" id="KW-0560">Oxidoreductase</keyword>
<dbReference type="GO" id="GO:0016491">
    <property type="term" value="F:oxidoreductase activity"/>
    <property type="evidence" value="ECO:0007669"/>
    <property type="project" value="UniProtKB-KW"/>
</dbReference>
<evidence type="ECO:0000256" key="2">
    <source>
        <dbReference type="ARBA" id="ARBA00023002"/>
    </source>
</evidence>
<comment type="similarity">
    <text evidence="1">Belongs to the short-chain dehydrogenases/reductases (SDR) family.</text>
</comment>
<name>A0A3M0C0B0_9PROT</name>
<dbReference type="InterPro" id="IPR002347">
    <property type="entry name" value="SDR_fam"/>
</dbReference>
<dbReference type="OrthoDB" id="335726at2"/>
<proteinExistence type="inferred from homology"/>
<evidence type="ECO:0000313" key="3">
    <source>
        <dbReference type="EMBL" id="RMB02732.1"/>
    </source>
</evidence>
<dbReference type="EMBL" id="REFR01000014">
    <property type="protein sequence ID" value="RMB02732.1"/>
    <property type="molecule type" value="Genomic_DNA"/>
</dbReference>
<evidence type="ECO:0000256" key="1">
    <source>
        <dbReference type="ARBA" id="ARBA00006484"/>
    </source>
</evidence>
<dbReference type="RefSeq" id="WP_121939738.1">
    <property type="nucleotide sequence ID" value="NZ_REFR01000014.1"/>
</dbReference>
<gene>
    <name evidence="3" type="ORF">BXY39_3083</name>
</gene>
<dbReference type="SUPFAM" id="SSF51735">
    <property type="entry name" value="NAD(P)-binding Rossmann-fold domains"/>
    <property type="match status" value="1"/>
</dbReference>
<accession>A0A3M0C0B0</accession>
<dbReference type="PANTHER" id="PTHR44196">
    <property type="entry name" value="DEHYDROGENASE/REDUCTASE SDR FAMILY MEMBER 7B"/>
    <property type="match status" value="1"/>
</dbReference>
<protein>
    <submittedName>
        <fullName evidence="3">Short-subunit dehydrogenase</fullName>
    </submittedName>
</protein>
<dbReference type="PANTHER" id="PTHR44196:SF1">
    <property type="entry name" value="DEHYDROGENASE_REDUCTASE SDR FAMILY MEMBER 7B"/>
    <property type="match status" value="1"/>
</dbReference>
<reference evidence="3 4" key="1">
    <citation type="submission" date="2018-10" db="EMBL/GenBank/DDBJ databases">
        <title>Genomic Encyclopedia of Archaeal and Bacterial Type Strains, Phase II (KMG-II): from individual species to whole genera.</title>
        <authorList>
            <person name="Goeker M."/>
        </authorList>
    </citation>
    <scope>NUCLEOTIDE SEQUENCE [LARGE SCALE GENOMIC DNA]</scope>
    <source>
        <strain evidence="3 4">DSM 25217</strain>
    </source>
</reference>
<dbReference type="AlphaFoldDB" id="A0A3M0C0B0"/>
<sequence length="249" mass="26879">MAVRWRDAWIVGGSTGIGAEVARALAADDIPVVVSARSADRLAALAGENDRIAALALDVVDRAACESTVADMTRVPDLVILNAAVYEPMYLDTFDAEKAAWMMRVNYEGIVNVLAPLARRLADERRGHIAIVASPSGYRGLPGAAGYGPTKAALINLAESLHNELAQAGVRLSIVNPGFVRTRLTDRNDFSMPQLLEPEDAARRIIAGLKAGKWDVAFPWPFVGALKFLSILPGRVYFAITKKLIRSQD</sequence>
<organism evidence="3 4">
    <name type="scientific">Eilatimonas milleporae</name>
    <dbReference type="NCBI Taxonomy" id="911205"/>
    <lineage>
        <taxon>Bacteria</taxon>
        <taxon>Pseudomonadati</taxon>
        <taxon>Pseudomonadota</taxon>
        <taxon>Alphaproteobacteria</taxon>
        <taxon>Kordiimonadales</taxon>
        <taxon>Kordiimonadaceae</taxon>
        <taxon>Eilatimonas</taxon>
    </lineage>
</organism>
<dbReference type="GO" id="GO:0016020">
    <property type="term" value="C:membrane"/>
    <property type="evidence" value="ECO:0007669"/>
    <property type="project" value="TreeGrafter"/>
</dbReference>
<dbReference type="PRINTS" id="PR00081">
    <property type="entry name" value="GDHRDH"/>
</dbReference>
<evidence type="ECO:0000313" key="4">
    <source>
        <dbReference type="Proteomes" id="UP000271227"/>
    </source>
</evidence>
<dbReference type="Proteomes" id="UP000271227">
    <property type="component" value="Unassembled WGS sequence"/>
</dbReference>